<name>A0A5C8NHG1_9ACTN</name>
<keyword evidence="3 5" id="KW-1133">Transmembrane helix</keyword>
<feature type="transmembrane region" description="Helical" evidence="5">
    <location>
        <begin position="88"/>
        <end position="110"/>
    </location>
</feature>
<protein>
    <submittedName>
        <fullName evidence="7">DUF202 domain-containing protein</fullName>
    </submittedName>
</protein>
<evidence type="ECO:0000256" key="1">
    <source>
        <dbReference type="ARBA" id="ARBA00004127"/>
    </source>
</evidence>
<reference evidence="7 8" key="1">
    <citation type="submission" date="2019-06" db="EMBL/GenBank/DDBJ databases">
        <title>Aeromicrobium sp. nov., isolated from a maize field.</title>
        <authorList>
            <person name="Lin S.-Y."/>
            <person name="Tsai C.-F."/>
            <person name="Young C.-C."/>
        </authorList>
    </citation>
    <scope>NUCLEOTIDE SEQUENCE [LARGE SCALE GENOMIC DNA]</scope>
    <source>
        <strain evidence="7 8">CC-CFT486</strain>
    </source>
</reference>
<evidence type="ECO:0000313" key="7">
    <source>
        <dbReference type="EMBL" id="TXL60728.1"/>
    </source>
</evidence>
<keyword evidence="8" id="KW-1185">Reference proteome</keyword>
<dbReference type="Proteomes" id="UP000321571">
    <property type="component" value="Unassembled WGS sequence"/>
</dbReference>
<evidence type="ECO:0000256" key="4">
    <source>
        <dbReference type="ARBA" id="ARBA00023136"/>
    </source>
</evidence>
<comment type="subcellular location">
    <subcellularLocation>
        <location evidence="1">Endomembrane system</location>
        <topology evidence="1">Multi-pass membrane protein</topology>
    </subcellularLocation>
</comment>
<keyword evidence="4 5" id="KW-0472">Membrane</keyword>
<evidence type="ECO:0000256" key="5">
    <source>
        <dbReference type="SAM" id="Phobius"/>
    </source>
</evidence>
<feature type="transmembrane region" description="Helical" evidence="5">
    <location>
        <begin position="45"/>
        <end position="68"/>
    </location>
</feature>
<evidence type="ECO:0000256" key="2">
    <source>
        <dbReference type="ARBA" id="ARBA00022692"/>
    </source>
</evidence>
<dbReference type="InterPro" id="IPR003807">
    <property type="entry name" value="DUF202"/>
</dbReference>
<evidence type="ECO:0000256" key="3">
    <source>
        <dbReference type="ARBA" id="ARBA00022989"/>
    </source>
</evidence>
<dbReference type="EMBL" id="VDUX01000004">
    <property type="protein sequence ID" value="TXL60728.1"/>
    <property type="molecule type" value="Genomic_DNA"/>
</dbReference>
<sequence length="115" mass="12363">MSTSLGQQGAQAERTALSWQRTSLSFAVVDLLGARALLVQVDVTGYLVVLTVFLLIGIVLVVGHWRYLVLRTVLSNEGLGARPRVLSAFPLLLWAVAALCMAALAAVFLVDQILD</sequence>
<comment type="caution">
    <text evidence="7">The sequence shown here is derived from an EMBL/GenBank/DDBJ whole genome shotgun (WGS) entry which is preliminary data.</text>
</comment>
<keyword evidence="2 5" id="KW-0812">Transmembrane</keyword>
<dbReference type="GO" id="GO:0012505">
    <property type="term" value="C:endomembrane system"/>
    <property type="evidence" value="ECO:0007669"/>
    <property type="project" value="UniProtKB-SubCell"/>
</dbReference>
<proteinExistence type="predicted"/>
<evidence type="ECO:0000259" key="6">
    <source>
        <dbReference type="Pfam" id="PF02656"/>
    </source>
</evidence>
<dbReference type="OrthoDB" id="3701077at2"/>
<dbReference type="RefSeq" id="WP_147686289.1">
    <property type="nucleotide sequence ID" value="NZ_VDUX01000004.1"/>
</dbReference>
<evidence type="ECO:0000313" key="8">
    <source>
        <dbReference type="Proteomes" id="UP000321571"/>
    </source>
</evidence>
<feature type="domain" description="DUF202" evidence="6">
    <location>
        <begin position="9"/>
        <end position="69"/>
    </location>
</feature>
<dbReference type="Pfam" id="PF02656">
    <property type="entry name" value="DUF202"/>
    <property type="match status" value="1"/>
</dbReference>
<organism evidence="7 8">
    <name type="scientific">Aeromicrobium terrae</name>
    <dbReference type="NCBI Taxonomy" id="2498846"/>
    <lineage>
        <taxon>Bacteria</taxon>
        <taxon>Bacillati</taxon>
        <taxon>Actinomycetota</taxon>
        <taxon>Actinomycetes</taxon>
        <taxon>Propionibacteriales</taxon>
        <taxon>Nocardioidaceae</taxon>
        <taxon>Aeromicrobium</taxon>
    </lineage>
</organism>
<gene>
    <name evidence="7" type="ORF">FHP06_09885</name>
</gene>
<dbReference type="AlphaFoldDB" id="A0A5C8NHG1"/>
<accession>A0A5C8NHG1</accession>